<feature type="non-terminal residue" evidence="3">
    <location>
        <position position="410"/>
    </location>
</feature>
<feature type="domain" description="F-box" evidence="2">
    <location>
        <begin position="27"/>
        <end position="68"/>
    </location>
</feature>
<keyword evidence="4" id="KW-1185">Reference proteome</keyword>
<evidence type="ECO:0000313" key="4">
    <source>
        <dbReference type="Proteomes" id="UP000324897"/>
    </source>
</evidence>
<dbReference type="Proteomes" id="UP000324897">
    <property type="component" value="Unassembled WGS sequence"/>
</dbReference>
<dbReference type="Gramene" id="TVU01027">
    <property type="protein sequence ID" value="TVU01027"/>
    <property type="gene ID" value="EJB05_53546"/>
</dbReference>
<dbReference type="InterPro" id="IPR036047">
    <property type="entry name" value="F-box-like_dom_sf"/>
</dbReference>
<name>A0A5J9SQ23_9POAL</name>
<evidence type="ECO:0000256" key="1">
    <source>
        <dbReference type="SAM" id="MobiDB-lite"/>
    </source>
</evidence>
<evidence type="ECO:0000313" key="3">
    <source>
        <dbReference type="EMBL" id="TVU01027.1"/>
    </source>
</evidence>
<protein>
    <recommendedName>
        <fullName evidence="2">F-box domain-containing protein</fullName>
    </recommendedName>
</protein>
<dbReference type="PANTHER" id="PTHR33207">
    <property type="entry name" value="F-BOX DOMAIN CONTAINING PROTEIN-RELATED"/>
    <property type="match status" value="1"/>
</dbReference>
<dbReference type="SUPFAM" id="SSF81383">
    <property type="entry name" value="F-box domain"/>
    <property type="match status" value="1"/>
</dbReference>
<sequence length="410" mass="46056">MSQDVCSTQPPPAKSQKKSSPAPIDSLSEDLLLEIFLRLPSLATLIGAALTCRAWRRAVASSPSFRRRFRELHEAPLLGVFADPSPHTLPVFAPAHHRDADMLAAIRLGDFALTSVLDSDGFAGNLPVAWRVFDCREGHLVLMNWEAWRIAVVNPLSRCDSETIPMPPIEQATEGHSGQNIVIHDLHLLHSVEDPTSLRLLCIFLHESRVRVAVFSSDTWDWRFHPWVEIPERTQPVDANECWLYLGTQANGFVYYPFWNREHVLTLDTATMKFSVLKLSQQTLLIRKQVWRAFVSSTMALLASFIASGCSLVADEDGVETWVPGRKVQYEEAANPPENNEVLKIMAVNNGFVYLTTSTSVLSLCFETMKLEKLFPRSFWDHSLYPYVMAWPPSLVGNYGSFAAMQDGAN</sequence>
<dbReference type="Pfam" id="PF12937">
    <property type="entry name" value="F-box-like"/>
    <property type="match status" value="1"/>
</dbReference>
<dbReference type="Gene3D" id="1.20.1280.50">
    <property type="match status" value="1"/>
</dbReference>
<evidence type="ECO:0000259" key="2">
    <source>
        <dbReference type="SMART" id="SM00256"/>
    </source>
</evidence>
<reference evidence="3 4" key="1">
    <citation type="journal article" date="2019" name="Sci. Rep.">
        <title>A high-quality genome of Eragrostis curvula grass provides insights into Poaceae evolution and supports new strategies to enhance forage quality.</title>
        <authorList>
            <person name="Carballo J."/>
            <person name="Santos B.A.C.M."/>
            <person name="Zappacosta D."/>
            <person name="Garbus I."/>
            <person name="Selva J.P."/>
            <person name="Gallo C.A."/>
            <person name="Diaz A."/>
            <person name="Albertini E."/>
            <person name="Caccamo M."/>
            <person name="Echenique V."/>
        </authorList>
    </citation>
    <scope>NUCLEOTIDE SEQUENCE [LARGE SCALE GENOMIC DNA]</scope>
    <source>
        <strain evidence="4">cv. Victoria</strain>
        <tissue evidence="3">Leaf</tissue>
    </source>
</reference>
<dbReference type="InterPro" id="IPR001810">
    <property type="entry name" value="F-box_dom"/>
</dbReference>
<feature type="non-terminal residue" evidence="3">
    <location>
        <position position="1"/>
    </location>
</feature>
<gene>
    <name evidence="3" type="ORF">EJB05_53546</name>
</gene>
<feature type="region of interest" description="Disordered" evidence="1">
    <location>
        <begin position="1"/>
        <end position="23"/>
    </location>
</feature>
<dbReference type="OrthoDB" id="721821at2759"/>
<organism evidence="3 4">
    <name type="scientific">Eragrostis curvula</name>
    <name type="common">weeping love grass</name>
    <dbReference type="NCBI Taxonomy" id="38414"/>
    <lineage>
        <taxon>Eukaryota</taxon>
        <taxon>Viridiplantae</taxon>
        <taxon>Streptophyta</taxon>
        <taxon>Embryophyta</taxon>
        <taxon>Tracheophyta</taxon>
        <taxon>Spermatophyta</taxon>
        <taxon>Magnoliopsida</taxon>
        <taxon>Liliopsida</taxon>
        <taxon>Poales</taxon>
        <taxon>Poaceae</taxon>
        <taxon>PACMAD clade</taxon>
        <taxon>Chloridoideae</taxon>
        <taxon>Eragrostideae</taxon>
        <taxon>Eragrostidinae</taxon>
        <taxon>Eragrostis</taxon>
    </lineage>
</organism>
<dbReference type="EMBL" id="RWGY01000504">
    <property type="protein sequence ID" value="TVU01027.1"/>
    <property type="molecule type" value="Genomic_DNA"/>
</dbReference>
<comment type="caution">
    <text evidence="3">The sequence shown here is derived from an EMBL/GenBank/DDBJ whole genome shotgun (WGS) entry which is preliminary data.</text>
</comment>
<accession>A0A5J9SQ23</accession>
<dbReference type="AlphaFoldDB" id="A0A5J9SQ23"/>
<dbReference type="SMART" id="SM00256">
    <property type="entry name" value="FBOX"/>
    <property type="match status" value="1"/>
</dbReference>
<proteinExistence type="predicted"/>